<dbReference type="AlphaFoldDB" id="A0A8I6XQ06"/>
<evidence type="ECO:0000259" key="2">
    <source>
        <dbReference type="Pfam" id="PF08241"/>
    </source>
</evidence>
<protein>
    <recommendedName>
        <fullName evidence="2">Methyltransferase type 11 domain-containing protein</fullName>
    </recommendedName>
</protein>
<dbReference type="Gene3D" id="3.40.50.150">
    <property type="entry name" value="Vaccinia Virus protein VP39"/>
    <property type="match status" value="1"/>
</dbReference>
<evidence type="ECO:0000256" key="1">
    <source>
        <dbReference type="SAM" id="MobiDB-lite"/>
    </source>
</evidence>
<dbReference type="PANTHER" id="PTHR43036:SF1">
    <property type="entry name" value="S-ADENOSYL-L-METHIONINE-DEPENDENT METHYLTRANSFERASES SUPERFAMILY PROTEIN"/>
    <property type="match status" value="1"/>
</dbReference>
<feature type="region of interest" description="Disordered" evidence="1">
    <location>
        <begin position="1"/>
        <end position="84"/>
    </location>
</feature>
<dbReference type="Proteomes" id="UP000011116">
    <property type="component" value="Chromosome 3H"/>
</dbReference>
<dbReference type="InterPro" id="IPR029063">
    <property type="entry name" value="SAM-dependent_MTases_sf"/>
</dbReference>
<accession>A0A8I6XQ06</accession>
<sequence>MRHRRGSNRARTTGVHSSQRTSQTKPQSIPRADTSLPLRRAWRHDASLGRTSSITHRHGGTASHSRPPPNRRRPPVPPSMATLAPRPDLLLVALRRSRARTLRARAAAAPRARRPPVPPQAARRVFLGLGAAFVDQLARMASGGAPSRSFVAAARPRQGVSPVEQILKDVEWPDEFPFKPEDFSRFDESSDTEFYSAPRFVTHIDDQAIRALTKYYSQALPPSNTPGVAILDMCSSWVSHYPAGYKQEKIVGMGMNEDELKKNPVLTEYVVQDLNLNPKLPFDDNTFDVITNVVSVDYLTKPMDVFKEMRRILKPSGLAIMSFSNRCFWTKAISIWTSTGDADHAWIVGAYFHYAGGFEPPEAVDISPNPGQTDPMYIVCSRKKIA</sequence>
<feature type="compositionally biased region" description="Polar residues" evidence="1">
    <location>
        <begin position="9"/>
        <end position="27"/>
    </location>
</feature>
<evidence type="ECO:0000313" key="3">
    <source>
        <dbReference type="EnsemblPlants" id="HORVU.MOREX.r3.3HG0284680.1"/>
    </source>
</evidence>
<dbReference type="SUPFAM" id="SSF53335">
    <property type="entry name" value="S-adenosyl-L-methionine-dependent methyltransferases"/>
    <property type="match status" value="1"/>
</dbReference>
<reference evidence="3" key="2">
    <citation type="submission" date="2020-10" db="EMBL/GenBank/DDBJ databases">
        <authorList>
            <person name="Scholz U."/>
            <person name="Mascher M."/>
            <person name="Fiebig A."/>
        </authorList>
    </citation>
    <scope>NUCLEOTIDE SEQUENCE [LARGE SCALE GENOMIC DNA]</scope>
    <source>
        <strain evidence="3">cv. Morex</strain>
    </source>
</reference>
<dbReference type="PANTHER" id="PTHR43036">
    <property type="entry name" value="OSJNBB0011N17.9 PROTEIN"/>
    <property type="match status" value="1"/>
</dbReference>
<evidence type="ECO:0000313" key="4">
    <source>
        <dbReference type="Proteomes" id="UP000011116"/>
    </source>
</evidence>
<dbReference type="InterPro" id="IPR013216">
    <property type="entry name" value="Methyltransf_11"/>
</dbReference>
<dbReference type="Gramene" id="HORVU.MOREX.r2.3HG0236120.1">
    <property type="protein sequence ID" value="HORVU.MOREX.r2.3HG0236120.1"/>
    <property type="gene ID" value="HORVU.MOREX.r2.3HG0236120"/>
</dbReference>
<dbReference type="EnsemblPlants" id="HORVU.MOREX.r3.3HG0284680.1">
    <property type="protein sequence ID" value="HORVU.MOREX.r3.3HG0284680.1"/>
    <property type="gene ID" value="HORVU.MOREX.r3.3HG0284680"/>
</dbReference>
<keyword evidence="4" id="KW-1185">Reference proteome</keyword>
<dbReference type="GO" id="GO:0008757">
    <property type="term" value="F:S-adenosylmethionine-dependent methyltransferase activity"/>
    <property type="evidence" value="ECO:0007669"/>
    <property type="project" value="InterPro"/>
</dbReference>
<reference evidence="3" key="3">
    <citation type="submission" date="2022-01" db="UniProtKB">
        <authorList>
            <consortium name="EnsemblPlants"/>
        </authorList>
    </citation>
    <scope>IDENTIFICATION</scope>
    <source>
        <strain evidence="3">subsp. vulgare</strain>
    </source>
</reference>
<organism evidence="3 4">
    <name type="scientific">Hordeum vulgare subsp. vulgare</name>
    <name type="common">Domesticated barley</name>
    <dbReference type="NCBI Taxonomy" id="112509"/>
    <lineage>
        <taxon>Eukaryota</taxon>
        <taxon>Viridiplantae</taxon>
        <taxon>Streptophyta</taxon>
        <taxon>Embryophyta</taxon>
        <taxon>Tracheophyta</taxon>
        <taxon>Spermatophyta</taxon>
        <taxon>Magnoliopsida</taxon>
        <taxon>Liliopsida</taxon>
        <taxon>Poales</taxon>
        <taxon>Poaceae</taxon>
        <taxon>BOP clade</taxon>
        <taxon>Pooideae</taxon>
        <taxon>Triticodae</taxon>
        <taxon>Triticeae</taxon>
        <taxon>Hordeinae</taxon>
        <taxon>Hordeum</taxon>
    </lineage>
</organism>
<dbReference type="Gramene" id="HORVU.MOREX.r3.3HG0284680.1">
    <property type="protein sequence ID" value="HORVU.MOREX.r3.3HG0284680.1"/>
    <property type="gene ID" value="HORVU.MOREX.r3.3HG0284680"/>
</dbReference>
<name>A0A8I6XQ06_HORVV</name>
<reference evidence="4" key="1">
    <citation type="journal article" date="2012" name="Nature">
        <title>A physical, genetic and functional sequence assembly of the barley genome.</title>
        <authorList>
            <consortium name="The International Barley Genome Sequencing Consortium"/>
            <person name="Mayer K.F."/>
            <person name="Waugh R."/>
            <person name="Brown J.W."/>
            <person name="Schulman A."/>
            <person name="Langridge P."/>
            <person name="Platzer M."/>
            <person name="Fincher G.B."/>
            <person name="Muehlbauer G.J."/>
            <person name="Sato K."/>
            <person name="Close T.J."/>
            <person name="Wise R.P."/>
            <person name="Stein N."/>
        </authorList>
    </citation>
    <scope>NUCLEOTIDE SEQUENCE [LARGE SCALE GENOMIC DNA]</scope>
    <source>
        <strain evidence="4">cv. Morex</strain>
    </source>
</reference>
<proteinExistence type="predicted"/>
<feature type="domain" description="Methyltransferase type 11" evidence="2">
    <location>
        <begin position="259"/>
        <end position="320"/>
    </location>
</feature>
<dbReference type="Pfam" id="PF08241">
    <property type="entry name" value="Methyltransf_11"/>
    <property type="match status" value="1"/>
</dbReference>